<accession>A0A512DH11</accession>
<organism evidence="2 3">
    <name type="scientific">Cellulomonas aerilata</name>
    <dbReference type="NCBI Taxonomy" id="515326"/>
    <lineage>
        <taxon>Bacteria</taxon>
        <taxon>Bacillati</taxon>
        <taxon>Actinomycetota</taxon>
        <taxon>Actinomycetes</taxon>
        <taxon>Micrococcales</taxon>
        <taxon>Cellulomonadaceae</taxon>
        <taxon>Cellulomonas</taxon>
    </lineage>
</organism>
<sequence>MTHAEDRPGHVVLLGDSIFDNGVYVPGGPDVVTHLRGELPAGWAATLLAVDGDVTAGIPRQLASLPADATHLVVSVGGNDALGHAHLLGAPVRSVAEGIALLGRAQSAFERDYAAMLDGVLATGLPTAVCTVYDTNPSAPEHAVIRSALALFNDAITRTAFARAVPVVDLRLVCTQAADYANPIEPSVVGGARIARAVAAAVLVHRDARRSTVTA</sequence>
<dbReference type="InterPro" id="IPR036514">
    <property type="entry name" value="SGNH_hydro_sf"/>
</dbReference>
<evidence type="ECO:0000313" key="3">
    <source>
        <dbReference type="Proteomes" id="UP000321181"/>
    </source>
</evidence>
<dbReference type="Pfam" id="PF13472">
    <property type="entry name" value="Lipase_GDSL_2"/>
    <property type="match status" value="1"/>
</dbReference>
<reference evidence="2 3" key="1">
    <citation type="submission" date="2019-07" db="EMBL/GenBank/DDBJ databases">
        <title>Whole genome shotgun sequence of Cellulomonas aerilata NBRC 106308.</title>
        <authorList>
            <person name="Hosoyama A."/>
            <person name="Uohara A."/>
            <person name="Ohji S."/>
            <person name="Ichikawa N."/>
        </authorList>
    </citation>
    <scope>NUCLEOTIDE SEQUENCE [LARGE SCALE GENOMIC DNA]</scope>
    <source>
        <strain evidence="2 3">NBRC 106308</strain>
    </source>
</reference>
<dbReference type="SUPFAM" id="SSF52266">
    <property type="entry name" value="SGNH hydrolase"/>
    <property type="match status" value="1"/>
</dbReference>
<protein>
    <recommendedName>
        <fullName evidence="1">SGNH hydrolase-type esterase domain-containing protein</fullName>
    </recommendedName>
</protein>
<dbReference type="InterPro" id="IPR013830">
    <property type="entry name" value="SGNH_hydro"/>
</dbReference>
<dbReference type="AlphaFoldDB" id="A0A512DH11"/>
<comment type="caution">
    <text evidence="2">The sequence shown here is derived from an EMBL/GenBank/DDBJ whole genome shotgun (WGS) entry which is preliminary data.</text>
</comment>
<dbReference type="OrthoDB" id="212722at2"/>
<keyword evidence="3" id="KW-1185">Reference proteome</keyword>
<evidence type="ECO:0000313" key="2">
    <source>
        <dbReference type="EMBL" id="GEO35769.1"/>
    </source>
</evidence>
<name>A0A512DH11_9CELL</name>
<feature type="domain" description="SGNH hydrolase-type esterase" evidence="1">
    <location>
        <begin position="13"/>
        <end position="179"/>
    </location>
</feature>
<dbReference type="EMBL" id="BJYY01000022">
    <property type="protein sequence ID" value="GEO35769.1"/>
    <property type="molecule type" value="Genomic_DNA"/>
</dbReference>
<dbReference type="RefSeq" id="WP_146906809.1">
    <property type="nucleotide sequence ID" value="NZ_BAAARM010000007.1"/>
</dbReference>
<evidence type="ECO:0000259" key="1">
    <source>
        <dbReference type="Pfam" id="PF13472"/>
    </source>
</evidence>
<gene>
    <name evidence="2" type="ORF">CAE01nite_34940</name>
</gene>
<proteinExistence type="predicted"/>
<dbReference type="Gene3D" id="3.40.50.1110">
    <property type="entry name" value="SGNH hydrolase"/>
    <property type="match status" value="1"/>
</dbReference>
<dbReference type="Proteomes" id="UP000321181">
    <property type="component" value="Unassembled WGS sequence"/>
</dbReference>